<dbReference type="SUPFAM" id="SSF75217">
    <property type="entry name" value="alpha/beta knot"/>
    <property type="match status" value="1"/>
</dbReference>
<dbReference type="Pfam" id="PF20260">
    <property type="entry name" value="PUA_4"/>
    <property type="match status" value="1"/>
</dbReference>
<evidence type="ECO:0000256" key="12">
    <source>
        <dbReference type="PIRNR" id="PIRNR015601"/>
    </source>
</evidence>
<evidence type="ECO:0000313" key="15">
    <source>
        <dbReference type="EMBL" id="GAA4925496.1"/>
    </source>
</evidence>
<gene>
    <name evidence="15" type="ORF">GCM10025790_23740</name>
</gene>
<dbReference type="CDD" id="cd18084">
    <property type="entry name" value="RsmE-like"/>
    <property type="match status" value="1"/>
</dbReference>
<dbReference type="Gene3D" id="2.40.240.20">
    <property type="entry name" value="Hypothetical PUA domain-like, domain 1"/>
    <property type="match status" value="1"/>
</dbReference>
<evidence type="ECO:0000256" key="4">
    <source>
        <dbReference type="ARBA" id="ARBA00013673"/>
    </source>
</evidence>
<comment type="caution">
    <text evidence="15">The sequence shown here is derived from an EMBL/GenBank/DDBJ whole genome shotgun (WGS) entry which is preliminary data.</text>
</comment>
<dbReference type="InterPro" id="IPR046887">
    <property type="entry name" value="RsmE_PUA-like"/>
</dbReference>
<dbReference type="RefSeq" id="WP_345478218.1">
    <property type="nucleotide sequence ID" value="NZ_BAABLW010000007.1"/>
</dbReference>
<keyword evidence="5 12" id="KW-0963">Cytoplasm</keyword>
<keyword evidence="8 12" id="KW-0808">Transferase</keyword>
<dbReference type="NCBIfam" id="NF008693">
    <property type="entry name" value="PRK11713.2-3"/>
    <property type="match status" value="1"/>
</dbReference>
<evidence type="ECO:0000256" key="3">
    <source>
        <dbReference type="ARBA" id="ARBA00012328"/>
    </source>
</evidence>
<comment type="similarity">
    <text evidence="2 12">Belongs to the RNA methyltransferase RsmE family.</text>
</comment>
<dbReference type="Gene3D" id="3.40.1280.10">
    <property type="match status" value="1"/>
</dbReference>
<evidence type="ECO:0000256" key="5">
    <source>
        <dbReference type="ARBA" id="ARBA00022490"/>
    </source>
</evidence>
<organism evidence="15 16">
    <name type="scientific">Nesterenkonia rhizosphaerae</name>
    <dbReference type="NCBI Taxonomy" id="1348272"/>
    <lineage>
        <taxon>Bacteria</taxon>
        <taxon>Bacillati</taxon>
        <taxon>Actinomycetota</taxon>
        <taxon>Actinomycetes</taxon>
        <taxon>Micrococcales</taxon>
        <taxon>Micrococcaceae</taxon>
        <taxon>Nesterenkonia</taxon>
    </lineage>
</organism>
<dbReference type="PANTHER" id="PTHR30027">
    <property type="entry name" value="RIBOSOMAL RNA SMALL SUBUNIT METHYLTRANSFERASE E"/>
    <property type="match status" value="1"/>
</dbReference>
<reference evidence="16" key="1">
    <citation type="journal article" date="2019" name="Int. J. Syst. Evol. Microbiol.">
        <title>The Global Catalogue of Microorganisms (GCM) 10K type strain sequencing project: providing services to taxonomists for standard genome sequencing and annotation.</title>
        <authorList>
            <consortium name="The Broad Institute Genomics Platform"/>
            <consortium name="The Broad Institute Genome Sequencing Center for Infectious Disease"/>
            <person name="Wu L."/>
            <person name="Ma J."/>
        </authorList>
    </citation>
    <scope>NUCLEOTIDE SEQUENCE [LARGE SCALE GENOMIC DNA]</scope>
    <source>
        <strain evidence="16">JCM 19129</strain>
    </source>
</reference>
<dbReference type="PIRSF" id="PIRSF015601">
    <property type="entry name" value="MTase_slr0722"/>
    <property type="match status" value="1"/>
</dbReference>
<keyword evidence="7 12" id="KW-0489">Methyltransferase</keyword>
<evidence type="ECO:0000256" key="6">
    <source>
        <dbReference type="ARBA" id="ARBA00022552"/>
    </source>
</evidence>
<evidence type="ECO:0000256" key="10">
    <source>
        <dbReference type="ARBA" id="ARBA00025699"/>
    </source>
</evidence>
<keyword evidence="9 12" id="KW-0949">S-adenosyl-L-methionine</keyword>
<evidence type="ECO:0000256" key="7">
    <source>
        <dbReference type="ARBA" id="ARBA00022603"/>
    </source>
</evidence>
<sequence>MTAPLFHLSPGALEGAAVGSSITLTGAEGHHAATVMRLGVGEQVLLSDTQQTQAIGVVVAVGSGELTIQLSELEIQPAQLPRLVLVQALAKDKRDLQAAESATELGVDAIIPWQAERSVARWKPGREEKKHAEWVNLVTASAKQTRRTSIPEVRQLCTTAQYCQQIAGTQEIGVVVLHEVQERSLRSCLTDLGALETSPAVQELHLVVGPEGGISEREIEQLTAAGAYPARLGAHVLRSSTAGPAAIAGTQLLLGRWEWD</sequence>
<dbReference type="SUPFAM" id="SSF88697">
    <property type="entry name" value="PUA domain-like"/>
    <property type="match status" value="1"/>
</dbReference>
<evidence type="ECO:0000313" key="16">
    <source>
        <dbReference type="Proteomes" id="UP001500368"/>
    </source>
</evidence>
<evidence type="ECO:0000259" key="13">
    <source>
        <dbReference type="Pfam" id="PF04452"/>
    </source>
</evidence>
<dbReference type="InterPro" id="IPR029026">
    <property type="entry name" value="tRNA_m1G_MTases_N"/>
</dbReference>
<dbReference type="EC" id="2.1.1.193" evidence="3 12"/>
<dbReference type="InterPro" id="IPR046886">
    <property type="entry name" value="RsmE_MTase_dom"/>
</dbReference>
<evidence type="ECO:0000256" key="9">
    <source>
        <dbReference type="ARBA" id="ARBA00022691"/>
    </source>
</evidence>
<dbReference type="EMBL" id="BAABLW010000007">
    <property type="protein sequence ID" value="GAA4925496.1"/>
    <property type="molecule type" value="Genomic_DNA"/>
</dbReference>
<keyword evidence="6 12" id="KW-0698">rRNA processing</keyword>
<evidence type="ECO:0000256" key="2">
    <source>
        <dbReference type="ARBA" id="ARBA00005528"/>
    </source>
</evidence>
<proteinExistence type="inferred from homology"/>
<dbReference type="PANTHER" id="PTHR30027:SF3">
    <property type="entry name" value="16S RRNA (URACIL(1498)-N(3))-METHYLTRANSFERASE"/>
    <property type="match status" value="1"/>
</dbReference>
<evidence type="ECO:0000256" key="8">
    <source>
        <dbReference type="ARBA" id="ARBA00022679"/>
    </source>
</evidence>
<evidence type="ECO:0000256" key="1">
    <source>
        <dbReference type="ARBA" id="ARBA00004496"/>
    </source>
</evidence>
<dbReference type="InterPro" id="IPR006700">
    <property type="entry name" value="RsmE"/>
</dbReference>
<dbReference type="Proteomes" id="UP001500368">
    <property type="component" value="Unassembled WGS sequence"/>
</dbReference>
<evidence type="ECO:0000259" key="14">
    <source>
        <dbReference type="Pfam" id="PF20260"/>
    </source>
</evidence>
<feature type="domain" description="Ribosomal RNA small subunit methyltransferase E methyltransferase" evidence="13">
    <location>
        <begin position="80"/>
        <end position="248"/>
    </location>
</feature>
<evidence type="ECO:0000256" key="11">
    <source>
        <dbReference type="ARBA" id="ARBA00047944"/>
    </source>
</evidence>
<dbReference type="InterPro" id="IPR015947">
    <property type="entry name" value="PUA-like_sf"/>
</dbReference>
<keyword evidence="16" id="KW-1185">Reference proteome</keyword>
<name>A0ABP9G193_9MICC</name>
<comment type="subcellular location">
    <subcellularLocation>
        <location evidence="1 12">Cytoplasm</location>
    </subcellularLocation>
</comment>
<protein>
    <recommendedName>
        <fullName evidence="4 12">Ribosomal RNA small subunit methyltransferase E</fullName>
        <ecNumber evidence="3 12">2.1.1.193</ecNumber>
    </recommendedName>
</protein>
<dbReference type="Pfam" id="PF04452">
    <property type="entry name" value="Methyltrans_RNA"/>
    <property type="match status" value="1"/>
</dbReference>
<feature type="domain" description="Ribosomal RNA small subunit methyltransferase E PUA-like" evidence="14">
    <location>
        <begin position="24"/>
        <end position="70"/>
    </location>
</feature>
<comment type="catalytic activity">
    <reaction evidence="11 12">
        <text>uridine(1498) in 16S rRNA + S-adenosyl-L-methionine = N(3)-methyluridine(1498) in 16S rRNA + S-adenosyl-L-homocysteine + H(+)</text>
        <dbReference type="Rhea" id="RHEA:42920"/>
        <dbReference type="Rhea" id="RHEA-COMP:10283"/>
        <dbReference type="Rhea" id="RHEA-COMP:10284"/>
        <dbReference type="ChEBI" id="CHEBI:15378"/>
        <dbReference type="ChEBI" id="CHEBI:57856"/>
        <dbReference type="ChEBI" id="CHEBI:59789"/>
        <dbReference type="ChEBI" id="CHEBI:65315"/>
        <dbReference type="ChEBI" id="CHEBI:74502"/>
        <dbReference type="EC" id="2.1.1.193"/>
    </reaction>
</comment>
<comment type="function">
    <text evidence="10 12">Specifically methylates the N3 position of the uracil ring of uridine 1498 (m3U1498) in 16S rRNA. Acts on the fully assembled 30S ribosomal subunit.</text>
</comment>
<dbReference type="InterPro" id="IPR029028">
    <property type="entry name" value="Alpha/beta_knot_MTases"/>
</dbReference>
<accession>A0ABP9G193</accession>
<dbReference type="NCBIfam" id="TIGR00046">
    <property type="entry name" value="RsmE family RNA methyltransferase"/>
    <property type="match status" value="1"/>
</dbReference>